<comment type="subcellular location">
    <subcellularLocation>
        <location evidence="1">Cytoplasm</location>
    </subcellularLocation>
</comment>
<evidence type="ECO:0000256" key="2">
    <source>
        <dbReference type="ARBA" id="ARBA00022490"/>
    </source>
</evidence>
<evidence type="ECO:0000256" key="1">
    <source>
        <dbReference type="ARBA" id="ARBA00004496"/>
    </source>
</evidence>
<dbReference type="InterPro" id="IPR011006">
    <property type="entry name" value="CheY-like_superfamily"/>
</dbReference>
<accession>A0A0J1CWA7</accession>
<dbReference type="GO" id="GO:0032993">
    <property type="term" value="C:protein-DNA complex"/>
    <property type="evidence" value="ECO:0007669"/>
    <property type="project" value="TreeGrafter"/>
</dbReference>
<dbReference type="Gene3D" id="1.10.10.10">
    <property type="entry name" value="Winged helix-like DNA-binding domain superfamily/Winged helix DNA-binding domain"/>
    <property type="match status" value="1"/>
</dbReference>
<dbReference type="InterPro" id="IPR039420">
    <property type="entry name" value="WalR-like"/>
</dbReference>
<dbReference type="Proteomes" id="UP000035963">
    <property type="component" value="Unassembled WGS sequence"/>
</dbReference>
<evidence type="ECO:0000313" key="13">
    <source>
        <dbReference type="Proteomes" id="UP000035963"/>
    </source>
</evidence>
<dbReference type="SUPFAM" id="SSF52172">
    <property type="entry name" value="CheY-like"/>
    <property type="match status" value="1"/>
</dbReference>
<evidence type="ECO:0000313" key="12">
    <source>
        <dbReference type="EMBL" id="KLU24616.1"/>
    </source>
</evidence>
<dbReference type="SMART" id="SM00448">
    <property type="entry name" value="REC"/>
    <property type="match status" value="1"/>
</dbReference>
<dbReference type="PATRIC" id="fig|908627.4.peg.4247"/>
<feature type="domain" description="Response regulatory" evidence="10">
    <location>
        <begin position="2"/>
        <end position="116"/>
    </location>
</feature>
<keyword evidence="13" id="KW-1185">Reference proteome</keyword>
<evidence type="ECO:0000256" key="3">
    <source>
        <dbReference type="ARBA" id="ARBA00022553"/>
    </source>
</evidence>
<dbReference type="RefSeq" id="WP_047848225.1">
    <property type="nucleotide sequence ID" value="NZ_AEJF01000121.1"/>
</dbReference>
<keyword evidence="2" id="KW-0963">Cytoplasm</keyword>
<evidence type="ECO:0000256" key="5">
    <source>
        <dbReference type="ARBA" id="ARBA00023015"/>
    </source>
</evidence>
<gene>
    <name evidence="12" type="ORF">EOS_18985</name>
</gene>
<dbReference type="GO" id="GO:0005829">
    <property type="term" value="C:cytosol"/>
    <property type="evidence" value="ECO:0007669"/>
    <property type="project" value="TreeGrafter"/>
</dbReference>
<proteinExistence type="predicted"/>
<dbReference type="InterPro" id="IPR001867">
    <property type="entry name" value="OmpR/PhoB-type_DNA-bd"/>
</dbReference>
<dbReference type="InterPro" id="IPR001789">
    <property type="entry name" value="Sig_transdc_resp-reg_receiver"/>
</dbReference>
<dbReference type="OrthoDB" id="9802426at2"/>
<keyword evidence="6 9" id="KW-0238">DNA-binding</keyword>
<evidence type="ECO:0000256" key="8">
    <source>
        <dbReference type="PROSITE-ProRule" id="PRU00169"/>
    </source>
</evidence>
<dbReference type="CDD" id="cd00383">
    <property type="entry name" value="trans_reg_C"/>
    <property type="match status" value="1"/>
</dbReference>
<dbReference type="AlphaFoldDB" id="A0A0J1CWA7"/>
<dbReference type="Pfam" id="PF00072">
    <property type="entry name" value="Response_reg"/>
    <property type="match status" value="1"/>
</dbReference>
<evidence type="ECO:0000256" key="7">
    <source>
        <dbReference type="ARBA" id="ARBA00023163"/>
    </source>
</evidence>
<sequence length="224" mass="24906">MRILVVEDDELIGTAIARALHDAAYVADWVVDAPSAMGALLGREHDAVLLDLNLPQGDGLSILRDLRKRDTDTPVLIMTARDGVDDRIEGLDSGADDYLVKPFNLNEMLARLRAATRKLGHHPDATLSSGKLSLDPRTLVAVYNNVECRLSGREFAVLRALLSRPGIILSRSELENRVYGWNEQVDSNAVEYLIHTIRKKIGHSAIRNIRGVGWMVDRDENHAR</sequence>
<dbReference type="PROSITE" id="PS50110">
    <property type="entry name" value="RESPONSE_REGULATORY"/>
    <property type="match status" value="1"/>
</dbReference>
<keyword evidence="5" id="KW-0805">Transcription regulation</keyword>
<dbReference type="PANTHER" id="PTHR48111:SF35">
    <property type="entry name" value="TRANSCRIPTIONAL REGULATORY PROTEIN QSEB"/>
    <property type="match status" value="1"/>
</dbReference>
<evidence type="ECO:0000259" key="11">
    <source>
        <dbReference type="PROSITE" id="PS51755"/>
    </source>
</evidence>
<dbReference type="SMART" id="SM00862">
    <property type="entry name" value="Trans_reg_C"/>
    <property type="match status" value="1"/>
</dbReference>
<dbReference type="InterPro" id="IPR036388">
    <property type="entry name" value="WH-like_DNA-bd_sf"/>
</dbReference>
<keyword evidence="7" id="KW-0804">Transcription</keyword>
<feature type="modified residue" description="4-aspartylphosphate" evidence="8">
    <location>
        <position position="51"/>
    </location>
</feature>
<protein>
    <submittedName>
        <fullName evidence="12">XRE family transcriptional regulator</fullName>
    </submittedName>
</protein>
<feature type="domain" description="OmpR/PhoB-type" evidence="11">
    <location>
        <begin position="124"/>
        <end position="218"/>
    </location>
</feature>
<comment type="caution">
    <text evidence="12">The sequence shown here is derived from an EMBL/GenBank/DDBJ whole genome shotgun (WGS) entry which is preliminary data.</text>
</comment>
<evidence type="ECO:0000256" key="6">
    <source>
        <dbReference type="ARBA" id="ARBA00023125"/>
    </source>
</evidence>
<keyword evidence="3 8" id="KW-0597">Phosphoprotein</keyword>
<dbReference type="CDD" id="cd17624">
    <property type="entry name" value="REC_OmpR_PmrA-like"/>
    <property type="match status" value="1"/>
</dbReference>
<dbReference type="EMBL" id="AEJF01000121">
    <property type="protein sequence ID" value="KLU24616.1"/>
    <property type="molecule type" value="Genomic_DNA"/>
</dbReference>
<name>A0A0J1CWA7_9BURK</name>
<organism evidence="12 13">
    <name type="scientific">Caballeronia mineralivorans PML1(12)</name>
    <dbReference type="NCBI Taxonomy" id="908627"/>
    <lineage>
        <taxon>Bacteria</taxon>
        <taxon>Pseudomonadati</taxon>
        <taxon>Pseudomonadota</taxon>
        <taxon>Betaproteobacteria</taxon>
        <taxon>Burkholderiales</taxon>
        <taxon>Burkholderiaceae</taxon>
        <taxon>Caballeronia</taxon>
    </lineage>
</organism>
<dbReference type="GO" id="GO:0000976">
    <property type="term" value="F:transcription cis-regulatory region binding"/>
    <property type="evidence" value="ECO:0007669"/>
    <property type="project" value="TreeGrafter"/>
</dbReference>
<dbReference type="PROSITE" id="PS51755">
    <property type="entry name" value="OMPR_PHOB"/>
    <property type="match status" value="1"/>
</dbReference>
<dbReference type="GO" id="GO:0006355">
    <property type="term" value="P:regulation of DNA-templated transcription"/>
    <property type="evidence" value="ECO:0007669"/>
    <property type="project" value="InterPro"/>
</dbReference>
<dbReference type="Gene3D" id="3.40.50.2300">
    <property type="match status" value="1"/>
</dbReference>
<dbReference type="GO" id="GO:0000156">
    <property type="term" value="F:phosphorelay response regulator activity"/>
    <property type="evidence" value="ECO:0007669"/>
    <property type="project" value="TreeGrafter"/>
</dbReference>
<dbReference type="Gene3D" id="6.10.250.690">
    <property type="match status" value="1"/>
</dbReference>
<evidence type="ECO:0000256" key="4">
    <source>
        <dbReference type="ARBA" id="ARBA00023012"/>
    </source>
</evidence>
<evidence type="ECO:0000259" key="10">
    <source>
        <dbReference type="PROSITE" id="PS50110"/>
    </source>
</evidence>
<dbReference type="Pfam" id="PF00486">
    <property type="entry name" value="Trans_reg_C"/>
    <property type="match status" value="1"/>
</dbReference>
<keyword evidence="4" id="KW-0902">Two-component regulatory system</keyword>
<dbReference type="PANTHER" id="PTHR48111">
    <property type="entry name" value="REGULATOR OF RPOS"/>
    <property type="match status" value="1"/>
</dbReference>
<reference evidence="12 13" key="1">
    <citation type="journal article" date="2015" name="Genome Announc.">
        <title>Draft Genome Sequence of Burkholderia sp. Strain PML1(12), an Ectomycorrhizosphere-Inhabiting Bacterium with Effective Mineral-Weathering Ability.</title>
        <authorList>
            <person name="Uroz S."/>
            <person name="Oger P."/>
        </authorList>
    </citation>
    <scope>NUCLEOTIDE SEQUENCE [LARGE SCALE GENOMIC DNA]</scope>
    <source>
        <strain evidence="13">PML1(12)</strain>
    </source>
</reference>
<evidence type="ECO:0000256" key="9">
    <source>
        <dbReference type="PROSITE-ProRule" id="PRU01091"/>
    </source>
</evidence>
<feature type="DNA-binding region" description="OmpR/PhoB-type" evidence="9">
    <location>
        <begin position="124"/>
        <end position="218"/>
    </location>
</feature>